<gene>
    <name evidence="3" type="ORF">ACFP50_36505</name>
</gene>
<evidence type="ECO:0000313" key="3">
    <source>
        <dbReference type="EMBL" id="MFC6060704.1"/>
    </source>
</evidence>
<feature type="chain" id="PRO_5046635700" evidence="1">
    <location>
        <begin position="30"/>
        <end position="289"/>
    </location>
</feature>
<feature type="signal peptide" evidence="1">
    <location>
        <begin position="1"/>
        <end position="29"/>
    </location>
</feature>
<name>A0ABW1MBE6_9ACTN</name>
<dbReference type="SUPFAM" id="SSF53474">
    <property type="entry name" value="alpha/beta-Hydrolases"/>
    <property type="match status" value="1"/>
</dbReference>
<dbReference type="RefSeq" id="WP_386407200.1">
    <property type="nucleotide sequence ID" value="NZ_JBHSPT010000136.1"/>
</dbReference>
<feature type="domain" description="AB hydrolase-1" evidence="2">
    <location>
        <begin position="46"/>
        <end position="267"/>
    </location>
</feature>
<accession>A0ABW1MBE6</accession>
<dbReference type="InterPro" id="IPR000073">
    <property type="entry name" value="AB_hydrolase_1"/>
</dbReference>
<dbReference type="PANTHER" id="PTHR37017">
    <property type="entry name" value="AB HYDROLASE-1 DOMAIN-CONTAINING PROTEIN-RELATED"/>
    <property type="match status" value="1"/>
</dbReference>
<dbReference type="Proteomes" id="UP001596242">
    <property type="component" value="Unassembled WGS sequence"/>
</dbReference>
<keyword evidence="4" id="KW-1185">Reference proteome</keyword>
<dbReference type="PANTHER" id="PTHR37017:SF11">
    <property type="entry name" value="ESTERASE_LIPASE_THIOESTERASE DOMAIN-CONTAINING PROTEIN"/>
    <property type="match status" value="1"/>
</dbReference>
<keyword evidence="1" id="KW-0732">Signal</keyword>
<protein>
    <submittedName>
        <fullName evidence="3">Alpha/beta fold hydrolase</fullName>
    </submittedName>
</protein>
<dbReference type="InterPro" id="IPR052897">
    <property type="entry name" value="Sec-Metab_Biosynth_Hydrolase"/>
</dbReference>
<comment type="caution">
    <text evidence="3">The sequence shown here is derived from an EMBL/GenBank/DDBJ whole genome shotgun (WGS) entry which is preliminary data.</text>
</comment>
<keyword evidence="3" id="KW-0378">Hydrolase</keyword>
<dbReference type="InterPro" id="IPR029058">
    <property type="entry name" value="AB_hydrolase_fold"/>
</dbReference>
<sequence>MPRSLPSAWRTGAVALALSAAVIPGQATSAASAPSGGNTVGERPTIVLVHGSFTDASGWQPVIGALQQRGYRVVAPANPLRGLSQDSAYLAAFLKRIEGPIVLVGHSYGGAVITNAATGNPNVTSLVYISGFAPEKGESAAELLAKFPGSRLTDSAAFNAVPIPKDQGAVDLYVKPDKFRDVFLSNRLSTAEAAVAAASQRPATPATSNEKSGAPAWKTIPSWSLVSTADRAIGSANLRFMAERARARTVEVDAPHAVYLTAPNAVTDLILDAAGAPSLAHTGSSAPPS</sequence>
<dbReference type="GO" id="GO:0016787">
    <property type="term" value="F:hydrolase activity"/>
    <property type="evidence" value="ECO:0007669"/>
    <property type="project" value="UniProtKB-KW"/>
</dbReference>
<evidence type="ECO:0000313" key="4">
    <source>
        <dbReference type="Proteomes" id="UP001596242"/>
    </source>
</evidence>
<proteinExistence type="predicted"/>
<dbReference type="Gene3D" id="3.40.50.1820">
    <property type="entry name" value="alpha/beta hydrolase"/>
    <property type="match status" value="1"/>
</dbReference>
<dbReference type="EMBL" id="JBHSPT010000136">
    <property type="protein sequence ID" value="MFC6060704.1"/>
    <property type="molecule type" value="Genomic_DNA"/>
</dbReference>
<reference evidence="4" key="1">
    <citation type="journal article" date="2019" name="Int. J. Syst. Evol. Microbiol.">
        <title>The Global Catalogue of Microorganisms (GCM) 10K type strain sequencing project: providing services to taxonomists for standard genome sequencing and annotation.</title>
        <authorList>
            <consortium name="The Broad Institute Genomics Platform"/>
            <consortium name="The Broad Institute Genome Sequencing Center for Infectious Disease"/>
            <person name="Wu L."/>
            <person name="Ma J."/>
        </authorList>
    </citation>
    <scope>NUCLEOTIDE SEQUENCE [LARGE SCALE GENOMIC DNA]</scope>
    <source>
        <strain evidence="4">JCM 12763</strain>
    </source>
</reference>
<evidence type="ECO:0000259" key="2">
    <source>
        <dbReference type="Pfam" id="PF12697"/>
    </source>
</evidence>
<dbReference type="Pfam" id="PF12697">
    <property type="entry name" value="Abhydrolase_6"/>
    <property type="match status" value="1"/>
</dbReference>
<organism evidence="3 4">
    <name type="scientific">Streptomyces pratens</name>
    <dbReference type="NCBI Taxonomy" id="887456"/>
    <lineage>
        <taxon>Bacteria</taxon>
        <taxon>Bacillati</taxon>
        <taxon>Actinomycetota</taxon>
        <taxon>Actinomycetes</taxon>
        <taxon>Kitasatosporales</taxon>
        <taxon>Streptomycetaceae</taxon>
        <taxon>Streptomyces</taxon>
    </lineage>
</organism>
<evidence type="ECO:0000256" key="1">
    <source>
        <dbReference type="SAM" id="SignalP"/>
    </source>
</evidence>